<name>A0A1U7CJ11_9BACT</name>
<protein>
    <submittedName>
        <fullName evidence="1">Uncharacterized protein</fullName>
    </submittedName>
</protein>
<proteinExistence type="predicted"/>
<reference evidence="2" key="1">
    <citation type="submission" date="2016-12" db="EMBL/GenBank/DDBJ databases">
        <title>Comparative genomics of four Isosphaeraceae planctomycetes: a common pool of plasmids and glycoside hydrolase genes.</title>
        <authorList>
            <person name="Ivanova A."/>
        </authorList>
    </citation>
    <scope>NUCLEOTIDE SEQUENCE [LARGE SCALE GENOMIC DNA]</scope>
    <source>
        <strain evidence="2">PX4</strain>
    </source>
</reference>
<dbReference type="Proteomes" id="UP000186309">
    <property type="component" value="Chromosome"/>
</dbReference>
<organism evidence="1 2">
    <name type="scientific">Paludisphaera borealis</name>
    <dbReference type="NCBI Taxonomy" id="1387353"/>
    <lineage>
        <taxon>Bacteria</taxon>
        <taxon>Pseudomonadati</taxon>
        <taxon>Planctomycetota</taxon>
        <taxon>Planctomycetia</taxon>
        <taxon>Isosphaerales</taxon>
        <taxon>Isosphaeraceae</taxon>
        <taxon>Paludisphaera</taxon>
    </lineage>
</organism>
<dbReference type="RefSeq" id="WP_076343130.1">
    <property type="nucleotide sequence ID" value="NZ_CP019082.1"/>
</dbReference>
<dbReference type="OrthoDB" id="484423at2"/>
<evidence type="ECO:0000313" key="1">
    <source>
        <dbReference type="EMBL" id="APW58873.1"/>
    </source>
</evidence>
<dbReference type="AlphaFoldDB" id="A0A1U7CJ11"/>
<keyword evidence="2" id="KW-1185">Reference proteome</keyword>
<evidence type="ECO:0000313" key="2">
    <source>
        <dbReference type="Proteomes" id="UP000186309"/>
    </source>
</evidence>
<gene>
    <name evidence="1" type="ORF">BSF38_00281</name>
</gene>
<sequence>MATFQVPSLAGLGGGRNLRGTFERMVGSLQAQIAINAPRDDDPAHLTQVVNELVDQYEGAAGSLFGSKPALRTLLVYQGETTRDAINALNLQLNVGLINRPAFNSNAFMQINELTQSRQVWPVGTPLQTYLVLSTKTSDDIANLSVVVQTSTVTNETAAALVKAEAEAFQSEVLLATTRQPRIGNTVVNVSANLTSQVDAAVGSPDFAAQLAAASTTFASALVEPGGFFGPGGAIGRRYAQLPNVPSPLGISDASTFANLQYRQIETTSPLVLHRNFSSSSNRFGRFLSADTFKSPTDAVRRLALDQSWYGTNQAYFVEDVTVPANSKVYVGRVAPIFQGIFQREAKPSLYPGMASQYLILNTRDPGIVWDNFRATGT</sequence>
<dbReference type="KEGG" id="pbor:BSF38_00281"/>
<accession>A0A1U7CJ11</accession>
<dbReference type="EMBL" id="CP019082">
    <property type="protein sequence ID" value="APW58873.1"/>
    <property type="molecule type" value="Genomic_DNA"/>
</dbReference>